<organism evidence="13 14">
    <name type="scientific">Candidatus Jorgensenbacteria bacterium GWA1_54_12</name>
    <dbReference type="NCBI Taxonomy" id="1798468"/>
    <lineage>
        <taxon>Bacteria</taxon>
        <taxon>Candidatus Joergenseniibacteriota</taxon>
    </lineage>
</organism>
<comment type="function">
    <text evidence="10">Cell wall formation. Catalyzes the transfer of a GlcNAc subunit on undecaprenyl-pyrophosphoryl-MurNAc-pentapeptide (lipid intermediate I) to form undecaprenyl-pyrophosphoryl-MurNAc-(pentapeptide)GlcNAc (lipid intermediate II).</text>
</comment>
<dbReference type="AlphaFoldDB" id="A0A1F6BL58"/>
<reference evidence="13 14" key="1">
    <citation type="journal article" date="2016" name="Nat. Commun.">
        <title>Thousands of microbial genomes shed light on interconnected biogeochemical processes in an aquifer system.</title>
        <authorList>
            <person name="Anantharaman K."/>
            <person name="Brown C.T."/>
            <person name="Hug L.A."/>
            <person name="Sharon I."/>
            <person name="Castelle C.J."/>
            <person name="Probst A.J."/>
            <person name="Thomas B.C."/>
            <person name="Singh A."/>
            <person name="Wilkins M.J."/>
            <person name="Karaoz U."/>
            <person name="Brodie E.L."/>
            <person name="Williams K.H."/>
            <person name="Hubbard S.S."/>
            <person name="Banfield J.F."/>
        </authorList>
    </citation>
    <scope>NUCLEOTIDE SEQUENCE [LARGE SCALE GENOMIC DNA]</scope>
</reference>
<evidence type="ECO:0000256" key="9">
    <source>
        <dbReference type="ARBA" id="ARBA00023316"/>
    </source>
</evidence>
<feature type="binding site" evidence="10">
    <location>
        <position position="170"/>
    </location>
    <ligand>
        <name>UDP-N-acetyl-alpha-D-glucosamine</name>
        <dbReference type="ChEBI" id="CHEBI:57705"/>
    </ligand>
</feature>
<keyword evidence="7 10" id="KW-0472">Membrane</keyword>
<proteinExistence type="inferred from homology"/>
<evidence type="ECO:0000259" key="12">
    <source>
        <dbReference type="Pfam" id="PF04101"/>
    </source>
</evidence>
<feature type="domain" description="Glycosyltransferase family 28 N-terminal" evidence="11">
    <location>
        <begin position="8"/>
        <end position="147"/>
    </location>
</feature>
<evidence type="ECO:0000313" key="13">
    <source>
        <dbReference type="EMBL" id="OGG37640.1"/>
    </source>
</evidence>
<evidence type="ECO:0000256" key="7">
    <source>
        <dbReference type="ARBA" id="ARBA00023136"/>
    </source>
</evidence>
<comment type="caution">
    <text evidence="10">Lacks conserved residue(s) required for the propagation of feature annotation.</text>
</comment>
<feature type="binding site" evidence="10">
    <location>
        <position position="208"/>
    </location>
    <ligand>
        <name>UDP-N-acetyl-alpha-D-glucosamine</name>
        <dbReference type="ChEBI" id="CHEBI:57705"/>
    </ligand>
</feature>
<dbReference type="HAMAP" id="MF_00033">
    <property type="entry name" value="MurG"/>
    <property type="match status" value="1"/>
</dbReference>
<comment type="pathway">
    <text evidence="10">Cell wall biogenesis; peptidoglycan biosynthesis.</text>
</comment>
<dbReference type="GO" id="GO:0008360">
    <property type="term" value="P:regulation of cell shape"/>
    <property type="evidence" value="ECO:0007669"/>
    <property type="project" value="UniProtKB-KW"/>
</dbReference>
<comment type="similarity">
    <text evidence="10">Belongs to the glycosyltransferase 28 family. MurG subfamily.</text>
</comment>
<evidence type="ECO:0000256" key="4">
    <source>
        <dbReference type="ARBA" id="ARBA00022679"/>
    </source>
</evidence>
<evidence type="ECO:0000256" key="5">
    <source>
        <dbReference type="ARBA" id="ARBA00022960"/>
    </source>
</evidence>
<keyword evidence="5 10" id="KW-0133">Cell shape</keyword>
<protein>
    <recommendedName>
        <fullName evidence="10">UDP-N-acetylglucosamine--N-acetylmuramyl-(pentapeptide) pyrophosphoryl-undecaprenol N-acetylglucosamine transferase</fullName>
        <ecNumber evidence="10">2.4.1.227</ecNumber>
    </recommendedName>
    <alternativeName>
        <fullName evidence="10">Undecaprenyl-PP-MurNAc-pentapeptide-UDPGlcNAc GlcNAc transferase</fullName>
    </alternativeName>
</protein>
<comment type="catalytic activity">
    <reaction evidence="10">
        <text>di-trans,octa-cis-undecaprenyl diphospho-N-acetyl-alpha-D-muramoyl-L-alanyl-D-glutamyl-meso-2,6-diaminopimeloyl-D-alanyl-D-alanine + UDP-N-acetyl-alpha-D-glucosamine = di-trans,octa-cis-undecaprenyl diphospho-[N-acetyl-alpha-D-glucosaminyl-(1-&gt;4)]-N-acetyl-alpha-D-muramoyl-L-alanyl-D-glutamyl-meso-2,6-diaminopimeloyl-D-alanyl-D-alanine + UDP + H(+)</text>
        <dbReference type="Rhea" id="RHEA:31227"/>
        <dbReference type="ChEBI" id="CHEBI:15378"/>
        <dbReference type="ChEBI" id="CHEBI:57705"/>
        <dbReference type="ChEBI" id="CHEBI:58223"/>
        <dbReference type="ChEBI" id="CHEBI:61387"/>
        <dbReference type="ChEBI" id="CHEBI:61388"/>
        <dbReference type="EC" id="2.4.1.227"/>
    </reaction>
</comment>
<dbReference type="CDD" id="cd03785">
    <property type="entry name" value="GT28_MurG"/>
    <property type="match status" value="1"/>
</dbReference>
<keyword evidence="1 10" id="KW-1003">Cell membrane</keyword>
<dbReference type="InterPro" id="IPR007235">
    <property type="entry name" value="Glyco_trans_28_C"/>
</dbReference>
<dbReference type="InterPro" id="IPR006009">
    <property type="entry name" value="GlcNAc_MurG"/>
</dbReference>
<accession>A0A1F6BL58</accession>
<dbReference type="Pfam" id="PF04101">
    <property type="entry name" value="Glyco_tran_28_C"/>
    <property type="match status" value="1"/>
</dbReference>
<keyword evidence="4 10" id="KW-0808">Transferase</keyword>
<evidence type="ECO:0000256" key="6">
    <source>
        <dbReference type="ARBA" id="ARBA00022984"/>
    </source>
</evidence>
<dbReference type="GO" id="GO:0071555">
    <property type="term" value="P:cell wall organization"/>
    <property type="evidence" value="ECO:0007669"/>
    <property type="project" value="UniProtKB-KW"/>
</dbReference>
<dbReference type="GO" id="GO:0051301">
    <property type="term" value="P:cell division"/>
    <property type="evidence" value="ECO:0007669"/>
    <property type="project" value="UniProtKB-KW"/>
</dbReference>
<evidence type="ECO:0000256" key="10">
    <source>
        <dbReference type="HAMAP-Rule" id="MF_00033"/>
    </source>
</evidence>
<dbReference type="STRING" id="1798468.A2110_00690"/>
<sequence length="377" mass="41486">MAKRKKVILVCAGGTGGHVYPALAVAEELLSMSGGDANVRFIGPRTHLADEFHYRGIRTYRIAGAKFRRYFSLYNFVDIPKLFFSFLQALVKLFIIMPDIVFSKGGPGTLPVVLAARFYRIPVVIHETDSVPSLNTRLAARFAARIGVSWKSTASYFPKQKTFLSGNPVRKDLFQNVPPRAEARKHFGFEDPSAGETREPVILILGGSQGAAPINNFFANHAKKILANCALIHQAGEGNLEEVKKETRGVSEERYRLYGTLKTEELKNAYAAADIIVSRAGGALFEIAAFGKPAILIPLPNSANNHQYMNAYEYAGSERGDMRAIVIEEPNLTLGIFLAQVQNILDPARYRAMEDAARAFAKPNAARLVAEEVLKLA</sequence>
<dbReference type="GO" id="GO:0051991">
    <property type="term" value="F:UDP-N-acetyl-D-glucosamine:N-acetylmuramoyl-L-alanyl-D-glutamyl-meso-2,6-diaminopimelyl-D-alanyl-D-alanine-diphosphoundecaprenol 4-beta-N-acetylglucosaminlytransferase activity"/>
    <property type="evidence" value="ECO:0007669"/>
    <property type="project" value="RHEA"/>
</dbReference>
<keyword evidence="8 10" id="KW-0131">Cell cycle</keyword>
<dbReference type="GO" id="GO:0005975">
    <property type="term" value="P:carbohydrate metabolic process"/>
    <property type="evidence" value="ECO:0007669"/>
    <property type="project" value="InterPro"/>
</dbReference>
<keyword evidence="3 10" id="KW-0328">Glycosyltransferase</keyword>
<dbReference type="Proteomes" id="UP000176273">
    <property type="component" value="Unassembled WGS sequence"/>
</dbReference>
<comment type="subcellular location">
    <subcellularLocation>
        <location evidence="10">Cell membrane</location>
        <topology evidence="10">Peripheral membrane protein</topology>
        <orientation evidence="10">Cytoplasmic side</orientation>
    </subcellularLocation>
</comment>
<dbReference type="PANTHER" id="PTHR21015:SF22">
    <property type="entry name" value="GLYCOSYLTRANSFERASE"/>
    <property type="match status" value="1"/>
</dbReference>
<dbReference type="SUPFAM" id="SSF53756">
    <property type="entry name" value="UDP-Glycosyltransferase/glycogen phosphorylase"/>
    <property type="match status" value="1"/>
</dbReference>
<dbReference type="Gene3D" id="3.40.50.2000">
    <property type="entry name" value="Glycogen Phosphorylase B"/>
    <property type="match status" value="2"/>
</dbReference>
<evidence type="ECO:0000256" key="2">
    <source>
        <dbReference type="ARBA" id="ARBA00022618"/>
    </source>
</evidence>
<dbReference type="GO" id="GO:0005886">
    <property type="term" value="C:plasma membrane"/>
    <property type="evidence" value="ECO:0007669"/>
    <property type="project" value="UniProtKB-SubCell"/>
</dbReference>
<dbReference type="GO" id="GO:0050511">
    <property type="term" value="F:undecaprenyldiphospho-muramoylpentapeptide beta-N-acetylglucosaminyltransferase activity"/>
    <property type="evidence" value="ECO:0007669"/>
    <property type="project" value="UniProtKB-UniRule"/>
</dbReference>
<dbReference type="InterPro" id="IPR004276">
    <property type="entry name" value="GlycoTrans_28_N"/>
</dbReference>
<evidence type="ECO:0000256" key="3">
    <source>
        <dbReference type="ARBA" id="ARBA00022676"/>
    </source>
</evidence>
<gene>
    <name evidence="10" type="primary">murG</name>
    <name evidence="13" type="ORF">A2110_00690</name>
</gene>
<name>A0A1F6BL58_9BACT</name>
<feature type="binding site" evidence="10">
    <location>
        <position position="307"/>
    </location>
    <ligand>
        <name>UDP-N-acetyl-alpha-D-glucosamine</name>
        <dbReference type="ChEBI" id="CHEBI:57705"/>
    </ligand>
</feature>
<feature type="domain" description="Glycosyl transferase family 28 C-terminal" evidence="12">
    <location>
        <begin position="201"/>
        <end position="365"/>
    </location>
</feature>
<dbReference type="GO" id="GO:0009252">
    <property type="term" value="P:peptidoglycan biosynthetic process"/>
    <property type="evidence" value="ECO:0007669"/>
    <property type="project" value="UniProtKB-UniRule"/>
</dbReference>
<evidence type="ECO:0000313" key="14">
    <source>
        <dbReference type="Proteomes" id="UP000176273"/>
    </source>
</evidence>
<dbReference type="Pfam" id="PF03033">
    <property type="entry name" value="Glyco_transf_28"/>
    <property type="match status" value="1"/>
</dbReference>
<dbReference type="PANTHER" id="PTHR21015">
    <property type="entry name" value="UDP-N-ACETYLGLUCOSAMINE--N-ACETYLMURAMYL-(PENTAPEPTIDE) PYROPHOSPHORYL-UNDECAPRENOL N-ACETYLGLUCOSAMINE TRANSFERASE 1"/>
    <property type="match status" value="1"/>
</dbReference>
<keyword evidence="6 10" id="KW-0573">Peptidoglycan synthesis</keyword>
<dbReference type="UniPathway" id="UPA00219"/>
<comment type="caution">
    <text evidence="13">The sequence shown here is derived from an EMBL/GenBank/DDBJ whole genome shotgun (WGS) entry which is preliminary data.</text>
</comment>
<feature type="binding site" evidence="10">
    <location>
        <begin position="15"/>
        <end position="17"/>
    </location>
    <ligand>
        <name>UDP-N-acetyl-alpha-D-glucosamine</name>
        <dbReference type="ChEBI" id="CHEBI:57705"/>
    </ligand>
</feature>
<evidence type="ECO:0000256" key="1">
    <source>
        <dbReference type="ARBA" id="ARBA00022475"/>
    </source>
</evidence>
<dbReference type="EC" id="2.4.1.227" evidence="10"/>
<evidence type="ECO:0000259" key="11">
    <source>
        <dbReference type="Pfam" id="PF03033"/>
    </source>
</evidence>
<keyword evidence="2 10" id="KW-0132">Cell division</keyword>
<keyword evidence="9 10" id="KW-0961">Cell wall biogenesis/degradation</keyword>
<evidence type="ECO:0000256" key="8">
    <source>
        <dbReference type="ARBA" id="ARBA00023306"/>
    </source>
</evidence>
<dbReference type="EMBL" id="MFKH01000006">
    <property type="protein sequence ID" value="OGG37640.1"/>
    <property type="molecule type" value="Genomic_DNA"/>
</dbReference>